<accession>A0AAD8H6T3</accession>
<gene>
    <name evidence="1" type="ORF">POM88_045129</name>
</gene>
<reference evidence="1" key="1">
    <citation type="submission" date="2023-02" db="EMBL/GenBank/DDBJ databases">
        <title>Genome of toxic invasive species Heracleum sosnowskyi carries increased number of genes despite the absence of recent whole-genome duplications.</title>
        <authorList>
            <person name="Schelkunov M."/>
            <person name="Shtratnikova V."/>
            <person name="Makarenko M."/>
            <person name="Klepikova A."/>
            <person name="Omelchenko D."/>
            <person name="Novikova G."/>
            <person name="Obukhova E."/>
            <person name="Bogdanov V."/>
            <person name="Penin A."/>
            <person name="Logacheva M."/>
        </authorList>
    </citation>
    <scope>NUCLEOTIDE SEQUENCE</scope>
    <source>
        <strain evidence="1">Hsosn_3</strain>
        <tissue evidence="1">Leaf</tissue>
    </source>
</reference>
<dbReference type="Proteomes" id="UP001237642">
    <property type="component" value="Unassembled WGS sequence"/>
</dbReference>
<protein>
    <submittedName>
        <fullName evidence="1">Uncharacterized protein</fullName>
    </submittedName>
</protein>
<reference evidence="1" key="2">
    <citation type="submission" date="2023-05" db="EMBL/GenBank/DDBJ databases">
        <authorList>
            <person name="Schelkunov M.I."/>
        </authorList>
    </citation>
    <scope>NUCLEOTIDE SEQUENCE</scope>
    <source>
        <strain evidence="1">Hsosn_3</strain>
        <tissue evidence="1">Leaf</tissue>
    </source>
</reference>
<organism evidence="1 2">
    <name type="scientific">Heracleum sosnowskyi</name>
    <dbReference type="NCBI Taxonomy" id="360622"/>
    <lineage>
        <taxon>Eukaryota</taxon>
        <taxon>Viridiplantae</taxon>
        <taxon>Streptophyta</taxon>
        <taxon>Embryophyta</taxon>
        <taxon>Tracheophyta</taxon>
        <taxon>Spermatophyta</taxon>
        <taxon>Magnoliopsida</taxon>
        <taxon>eudicotyledons</taxon>
        <taxon>Gunneridae</taxon>
        <taxon>Pentapetalae</taxon>
        <taxon>asterids</taxon>
        <taxon>campanulids</taxon>
        <taxon>Apiales</taxon>
        <taxon>Apiaceae</taxon>
        <taxon>Apioideae</taxon>
        <taxon>apioid superclade</taxon>
        <taxon>Tordylieae</taxon>
        <taxon>Tordyliinae</taxon>
        <taxon>Heracleum</taxon>
    </lineage>
</organism>
<comment type="caution">
    <text evidence="1">The sequence shown here is derived from an EMBL/GenBank/DDBJ whole genome shotgun (WGS) entry which is preliminary data.</text>
</comment>
<proteinExistence type="predicted"/>
<name>A0AAD8H6T3_9APIA</name>
<dbReference type="AlphaFoldDB" id="A0AAD8H6T3"/>
<dbReference type="EMBL" id="JAUIZM010000010">
    <property type="protein sequence ID" value="KAK1360655.1"/>
    <property type="molecule type" value="Genomic_DNA"/>
</dbReference>
<evidence type="ECO:0000313" key="2">
    <source>
        <dbReference type="Proteomes" id="UP001237642"/>
    </source>
</evidence>
<keyword evidence="2" id="KW-1185">Reference proteome</keyword>
<evidence type="ECO:0000313" key="1">
    <source>
        <dbReference type="EMBL" id="KAK1360655.1"/>
    </source>
</evidence>
<sequence>MYSRNWINGRLSCYAGTQKKKAAEAVARSGTKTDKVPETDLPDIENEEAEAEGLDGLDELVSGRKKSHGPGWLIGRHDVKCLTASTRDTAPPAPTNTYVQELTKKIRQKVAEEVEAMLNQKIKGGQREARLTNLSNFFLHQRSSLAARRGRCPPCPYARSATGYWYGCY</sequence>